<proteinExistence type="inferred from homology"/>
<feature type="transmembrane region" description="Helical" evidence="8">
    <location>
        <begin position="380"/>
        <end position="403"/>
    </location>
</feature>
<keyword evidence="4 8" id="KW-0812">Transmembrane</keyword>
<keyword evidence="7" id="KW-1015">Disulfide bond</keyword>
<dbReference type="NCBIfam" id="TIGR00805">
    <property type="entry name" value="oat"/>
    <property type="match status" value="1"/>
</dbReference>
<keyword evidence="8" id="KW-0813">Transport</keyword>
<feature type="compositionally biased region" description="Polar residues" evidence="9">
    <location>
        <begin position="1"/>
        <end position="16"/>
    </location>
</feature>
<feature type="transmembrane region" description="Helical" evidence="8">
    <location>
        <begin position="335"/>
        <end position="360"/>
    </location>
</feature>
<dbReference type="Proteomes" id="UP000694865">
    <property type="component" value="Unplaced"/>
</dbReference>
<protein>
    <recommendedName>
        <fullName evidence="8">Solute carrier organic anion transporter family member</fullName>
    </recommendedName>
</protein>
<dbReference type="SUPFAM" id="SSF100895">
    <property type="entry name" value="Kazal-type serine protease inhibitors"/>
    <property type="match status" value="1"/>
</dbReference>
<dbReference type="PROSITE" id="PS51465">
    <property type="entry name" value="KAZAL_2"/>
    <property type="match status" value="1"/>
</dbReference>
<dbReference type="Pfam" id="PF07648">
    <property type="entry name" value="Kazal_2"/>
    <property type="match status" value="1"/>
</dbReference>
<evidence type="ECO:0000256" key="7">
    <source>
        <dbReference type="ARBA" id="ARBA00023157"/>
    </source>
</evidence>
<dbReference type="GeneID" id="100368799"/>
<evidence type="ECO:0000256" key="1">
    <source>
        <dbReference type="ARBA" id="ARBA00004651"/>
    </source>
</evidence>
<evidence type="ECO:0000256" key="2">
    <source>
        <dbReference type="ARBA" id="ARBA00009657"/>
    </source>
</evidence>
<dbReference type="InterPro" id="IPR004156">
    <property type="entry name" value="OATP"/>
</dbReference>
<dbReference type="PROSITE" id="PS50850">
    <property type="entry name" value="MFS"/>
    <property type="match status" value="1"/>
</dbReference>
<keyword evidence="3" id="KW-1003">Cell membrane</keyword>
<evidence type="ECO:0000259" key="11">
    <source>
        <dbReference type="PROSITE" id="PS51465"/>
    </source>
</evidence>
<dbReference type="PANTHER" id="PTHR11388:SF100">
    <property type="entry name" value="SOLUTE CARRIER ORGANIC ANION TRANSPORTER FAMILY MEMBER 4A1"/>
    <property type="match status" value="1"/>
</dbReference>
<evidence type="ECO:0000313" key="13">
    <source>
        <dbReference type="RefSeq" id="XP_006821242.1"/>
    </source>
</evidence>
<feature type="transmembrane region" description="Helical" evidence="8">
    <location>
        <begin position="570"/>
        <end position="595"/>
    </location>
</feature>
<feature type="region of interest" description="Disordered" evidence="9">
    <location>
        <begin position="1"/>
        <end position="25"/>
    </location>
</feature>
<sequence>MADNNFHSLGASASQKDTNKNDYDAENKDNVQLGVIDTEPLTVDQQCGWGSWKPSCAQVFNNSKGVLFFLCIFSITQSMAVNGFINVVITSLERRFDLPSINTGLIASSYDIAVLVLLIFVTYYGGQGHKPKMLGCGAFIVGLGSFVFMLPHFTSGLYEFDANTLDVCDKNSTIIEDCESSSNLSLYLGVFIVAQLLHGFGACPLYTLGVTYIDENVPTKMSSVYVGIFYGFSMFGPAIGYVLGGMMLNLYTDIGQVDTSELSITVDSPLWVGAWWLGFIITGTLAWMVSLPLVAYPKQLPGSDKLKRVSETHQSRGEEKASQPGFGSSIRDMPAAFAVLLCNIPFLCLNLAGATEGFIMTGFSTFTPKYVESQFGLPSSWSATLFGIVVVPSGFLGTVMGGWCIKKMKLKVAGIIKYCFVMILFSSLCCAILLARCPNPLFAGITTPYNSTGATIDGNLTDICNRDCHCLSIYDPVCGSDGIAYYSPCHAGCQTRDESQLNKRVYHDCECIPQLDGNSTSAYAGKCERNCSYQIVFFVVFFLAIFFTFMASVPALTATLRCVPFSQRSFALGIQWIVIRVLGSIPGPIVFGAVIDRSCILWEEKCGSSGTCWQYDNPMMSLYLFIVAAGLKVLSLLFFSLALCTYKPPMQETAEDHEGIAIDKYKTVEPKETELEAFTEK</sequence>
<dbReference type="InterPro" id="IPR002350">
    <property type="entry name" value="Kazal_dom"/>
</dbReference>
<feature type="transmembrane region" description="Helical" evidence="8">
    <location>
        <begin position="274"/>
        <end position="296"/>
    </location>
</feature>
<feature type="transmembrane region" description="Helical" evidence="8">
    <location>
        <begin position="415"/>
        <end position="435"/>
    </location>
</feature>
<keyword evidence="5 8" id="KW-1133">Transmembrane helix</keyword>
<name>A0ABM0MMK1_SACKO</name>
<keyword evidence="6 8" id="KW-0472">Membrane</keyword>
<gene>
    <name evidence="13" type="primary">LOC100368799</name>
</gene>
<feature type="transmembrane region" description="Helical" evidence="8">
    <location>
        <begin position="224"/>
        <end position="243"/>
    </location>
</feature>
<evidence type="ECO:0000256" key="8">
    <source>
        <dbReference type="RuleBase" id="RU362056"/>
    </source>
</evidence>
<evidence type="ECO:0000256" key="3">
    <source>
        <dbReference type="ARBA" id="ARBA00022475"/>
    </source>
</evidence>
<feature type="transmembrane region" description="Helical" evidence="8">
    <location>
        <begin position="535"/>
        <end position="558"/>
    </location>
</feature>
<feature type="domain" description="Kazal-like" evidence="11">
    <location>
        <begin position="458"/>
        <end position="513"/>
    </location>
</feature>
<keyword evidence="12" id="KW-1185">Reference proteome</keyword>
<accession>A0ABM0MMK1</accession>
<dbReference type="PROSITE" id="PS00282">
    <property type="entry name" value="KAZAL_1"/>
    <property type="match status" value="1"/>
</dbReference>
<feature type="domain" description="Major facilitator superfamily (MFS) profile" evidence="10">
    <location>
        <begin position="66"/>
        <end position="647"/>
    </location>
</feature>
<dbReference type="RefSeq" id="XP_006821242.1">
    <property type="nucleotide sequence ID" value="XM_006821179.1"/>
</dbReference>
<feature type="transmembrane region" description="Helical" evidence="8">
    <location>
        <begin position="186"/>
        <end position="212"/>
    </location>
</feature>
<organism evidence="12 13">
    <name type="scientific">Saccoglossus kowalevskii</name>
    <name type="common">Acorn worm</name>
    <dbReference type="NCBI Taxonomy" id="10224"/>
    <lineage>
        <taxon>Eukaryota</taxon>
        <taxon>Metazoa</taxon>
        <taxon>Hemichordata</taxon>
        <taxon>Enteropneusta</taxon>
        <taxon>Harrimaniidae</taxon>
        <taxon>Saccoglossus</taxon>
    </lineage>
</organism>
<feature type="transmembrane region" description="Helical" evidence="8">
    <location>
        <begin position="133"/>
        <end position="153"/>
    </location>
</feature>
<reference evidence="13" key="1">
    <citation type="submission" date="2025-08" db="UniProtKB">
        <authorList>
            <consortium name="RefSeq"/>
        </authorList>
    </citation>
    <scope>IDENTIFICATION</scope>
    <source>
        <tissue evidence="13">Testes</tissue>
    </source>
</reference>
<keyword evidence="8" id="KW-0406">Ion transport</keyword>
<feature type="transmembrane region" description="Helical" evidence="8">
    <location>
        <begin position="622"/>
        <end position="644"/>
    </location>
</feature>
<feature type="region of interest" description="Disordered" evidence="9">
    <location>
        <begin position="307"/>
        <end position="327"/>
    </location>
</feature>
<evidence type="ECO:0000256" key="6">
    <source>
        <dbReference type="ARBA" id="ARBA00023136"/>
    </source>
</evidence>
<evidence type="ECO:0000256" key="4">
    <source>
        <dbReference type="ARBA" id="ARBA00022692"/>
    </source>
</evidence>
<feature type="compositionally biased region" description="Basic and acidic residues" evidence="9">
    <location>
        <begin position="307"/>
        <end position="321"/>
    </location>
</feature>
<comment type="subcellular location">
    <subcellularLocation>
        <location evidence="1 8">Cell membrane</location>
        <topology evidence="1 8">Multi-pass membrane protein</topology>
    </subcellularLocation>
</comment>
<dbReference type="InterPro" id="IPR036259">
    <property type="entry name" value="MFS_trans_sf"/>
</dbReference>
<dbReference type="SUPFAM" id="SSF103473">
    <property type="entry name" value="MFS general substrate transporter"/>
    <property type="match status" value="1"/>
</dbReference>
<evidence type="ECO:0000313" key="12">
    <source>
        <dbReference type="Proteomes" id="UP000694865"/>
    </source>
</evidence>
<dbReference type="Gene3D" id="1.20.1250.20">
    <property type="entry name" value="MFS general substrate transporter like domains"/>
    <property type="match status" value="1"/>
</dbReference>
<evidence type="ECO:0000256" key="5">
    <source>
        <dbReference type="ARBA" id="ARBA00022989"/>
    </source>
</evidence>
<feature type="transmembrane region" description="Helical" evidence="8">
    <location>
        <begin position="66"/>
        <end position="85"/>
    </location>
</feature>
<dbReference type="Pfam" id="PF03137">
    <property type="entry name" value="OATP"/>
    <property type="match status" value="1"/>
</dbReference>
<dbReference type="Gene3D" id="3.30.60.30">
    <property type="match status" value="1"/>
</dbReference>
<comment type="similarity">
    <text evidence="2 8">Belongs to the organo anion transporter (TC 2.A.60) family.</text>
</comment>
<feature type="transmembrane region" description="Helical" evidence="8">
    <location>
        <begin position="105"/>
        <end position="126"/>
    </location>
</feature>
<dbReference type="SMART" id="SM00280">
    <property type="entry name" value="KAZAL"/>
    <property type="match status" value="1"/>
</dbReference>
<evidence type="ECO:0000256" key="9">
    <source>
        <dbReference type="SAM" id="MobiDB-lite"/>
    </source>
</evidence>
<evidence type="ECO:0000259" key="10">
    <source>
        <dbReference type="PROSITE" id="PS50850"/>
    </source>
</evidence>
<dbReference type="CDD" id="cd17403">
    <property type="entry name" value="MFS_SLCO4_OATP4"/>
    <property type="match status" value="1"/>
</dbReference>
<dbReference type="PANTHER" id="PTHR11388">
    <property type="entry name" value="ORGANIC ANION TRANSPORTER"/>
    <property type="match status" value="1"/>
</dbReference>
<dbReference type="InterPro" id="IPR036058">
    <property type="entry name" value="Kazal_dom_sf"/>
</dbReference>
<dbReference type="InterPro" id="IPR020846">
    <property type="entry name" value="MFS_dom"/>
</dbReference>